<evidence type="ECO:0000313" key="2">
    <source>
        <dbReference type="EMBL" id="EGZ15874.1"/>
    </source>
</evidence>
<gene>
    <name evidence="2" type="ORF">PHYSODRAFT_316057</name>
</gene>
<protein>
    <recommendedName>
        <fullName evidence="4">Sulfite exporter TauE/SafE</fullName>
    </recommendedName>
</protein>
<feature type="transmembrane region" description="Helical" evidence="1">
    <location>
        <begin position="61"/>
        <end position="86"/>
    </location>
</feature>
<feature type="transmembrane region" description="Helical" evidence="1">
    <location>
        <begin position="368"/>
        <end position="391"/>
    </location>
</feature>
<name>G4ZQL7_PHYSP</name>
<feature type="transmembrane region" description="Helical" evidence="1">
    <location>
        <begin position="300"/>
        <end position="326"/>
    </location>
</feature>
<keyword evidence="1" id="KW-0472">Membrane</keyword>
<dbReference type="GO" id="GO:0031464">
    <property type="term" value="C:Cul4A-RING E3 ubiquitin ligase complex"/>
    <property type="evidence" value="ECO:0007669"/>
    <property type="project" value="TreeGrafter"/>
</dbReference>
<dbReference type="GO" id="GO:0016567">
    <property type="term" value="P:protein ubiquitination"/>
    <property type="evidence" value="ECO:0007669"/>
    <property type="project" value="TreeGrafter"/>
</dbReference>
<keyword evidence="3" id="KW-1185">Reference proteome</keyword>
<proteinExistence type="predicted"/>
<dbReference type="OMA" id="MRNNFVP"/>
<dbReference type="PANTHER" id="PTHR14255">
    <property type="entry name" value="CEREBLON"/>
    <property type="match status" value="1"/>
</dbReference>
<dbReference type="STRING" id="1094619.G4ZQL7"/>
<keyword evidence="1" id="KW-0812">Transmembrane</keyword>
<feature type="transmembrane region" description="Helical" evidence="1">
    <location>
        <begin position="135"/>
        <end position="155"/>
    </location>
</feature>
<accession>G4ZQL7</accession>
<dbReference type="PANTHER" id="PTHR14255:SF3">
    <property type="entry name" value="SULFITE EXPORTER TAUE_SAFE FAMILY PROTEIN 5-RELATED"/>
    <property type="match status" value="1"/>
</dbReference>
<sequence>MGVCENSMLKRIALTVILRRGVVLFVLLTIVVAAPTVVAVDDSSTDDDTMPSLSEIDTYDALAIVFIVVGMAVSASGVIMVPAMVLIMGFDIKRATPISNVGILGGALANAWFNMQKRHPSADRPLIDADLALGMIPVLLPSYIVSLLFVVVLAASGTRMMIKGIQLYRAESTKKAQADADSKDTADAAMSPDAYAQAFTPNPSIDSDASAAKSASASAQAVKVLAEILEQERHFAWRKHGAILVCYLGVVATSIGDASVSCGGVADWVILLAEIPWVARKASVGYLYIEGDIRWTQKAVICFPLGCALGGIVAGMFGVGGGIITGPIRIEMGIVPEVASSTMALMILYSSAAATAKYTVFNMIAWDWAALLCAVTFAVTSAAQVVILAYVRRSGRQSIVVLCISAAVVIGTALMTYQAVKTTIDDAGEPFTADICS</sequence>
<keyword evidence="1" id="KW-1133">Transmembrane helix</keyword>
<feature type="transmembrane region" description="Helical" evidence="1">
    <location>
        <begin position="98"/>
        <end position="115"/>
    </location>
</feature>
<evidence type="ECO:0000313" key="3">
    <source>
        <dbReference type="Proteomes" id="UP000002640"/>
    </source>
</evidence>
<dbReference type="AlphaFoldDB" id="G4ZQL7"/>
<feature type="transmembrane region" description="Helical" evidence="1">
    <location>
        <begin position="397"/>
        <end position="417"/>
    </location>
</feature>
<dbReference type="KEGG" id="psoj:PHYSODRAFT_316057"/>
<dbReference type="InParanoid" id="G4ZQL7"/>
<evidence type="ECO:0000256" key="1">
    <source>
        <dbReference type="SAM" id="Phobius"/>
    </source>
</evidence>
<dbReference type="GeneID" id="20643929"/>
<evidence type="ECO:0008006" key="4">
    <source>
        <dbReference type="Google" id="ProtNLM"/>
    </source>
</evidence>
<feature type="transmembrane region" description="Helical" evidence="1">
    <location>
        <begin position="21"/>
        <end position="41"/>
    </location>
</feature>
<dbReference type="Proteomes" id="UP000002640">
    <property type="component" value="Unassembled WGS sequence"/>
</dbReference>
<organism evidence="2 3">
    <name type="scientific">Phytophthora sojae (strain P6497)</name>
    <name type="common">Soybean stem and root rot agent</name>
    <name type="synonym">Phytophthora megasperma f. sp. glycines</name>
    <dbReference type="NCBI Taxonomy" id="1094619"/>
    <lineage>
        <taxon>Eukaryota</taxon>
        <taxon>Sar</taxon>
        <taxon>Stramenopiles</taxon>
        <taxon>Oomycota</taxon>
        <taxon>Peronosporomycetes</taxon>
        <taxon>Peronosporales</taxon>
        <taxon>Peronosporaceae</taxon>
        <taxon>Phytophthora</taxon>
    </lineage>
</organism>
<dbReference type="EMBL" id="JH159155">
    <property type="protein sequence ID" value="EGZ15874.1"/>
    <property type="molecule type" value="Genomic_DNA"/>
</dbReference>
<reference evidence="2 3" key="1">
    <citation type="journal article" date="2006" name="Science">
        <title>Phytophthora genome sequences uncover evolutionary origins and mechanisms of pathogenesis.</title>
        <authorList>
            <person name="Tyler B.M."/>
            <person name="Tripathy S."/>
            <person name="Zhang X."/>
            <person name="Dehal P."/>
            <person name="Jiang R.H."/>
            <person name="Aerts A."/>
            <person name="Arredondo F.D."/>
            <person name="Baxter L."/>
            <person name="Bensasson D."/>
            <person name="Beynon J.L."/>
            <person name="Chapman J."/>
            <person name="Damasceno C.M."/>
            <person name="Dorrance A.E."/>
            <person name="Dou D."/>
            <person name="Dickerman A.W."/>
            <person name="Dubchak I.L."/>
            <person name="Garbelotto M."/>
            <person name="Gijzen M."/>
            <person name="Gordon S.G."/>
            <person name="Govers F."/>
            <person name="Grunwald N.J."/>
            <person name="Huang W."/>
            <person name="Ivors K.L."/>
            <person name="Jones R.W."/>
            <person name="Kamoun S."/>
            <person name="Krampis K."/>
            <person name="Lamour K.H."/>
            <person name="Lee M.K."/>
            <person name="McDonald W.H."/>
            <person name="Medina M."/>
            <person name="Meijer H.J."/>
            <person name="Nordberg E.K."/>
            <person name="Maclean D.J."/>
            <person name="Ospina-Giraldo M.D."/>
            <person name="Morris P.F."/>
            <person name="Phuntumart V."/>
            <person name="Putnam N.H."/>
            <person name="Rash S."/>
            <person name="Rose J.K."/>
            <person name="Sakihama Y."/>
            <person name="Salamov A.A."/>
            <person name="Savidor A."/>
            <person name="Scheuring C.F."/>
            <person name="Smith B.M."/>
            <person name="Sobral B.W."/>
            <person name="Terry A."/>
            <person name="Torto-Alalibo T.A."/>
            <person name="Win J."/>
            <person name="Xu Z."/>
            <person name="Zhang H."/>
            <person name="Grigoriev I.V."/>
            <person name="Rokhsar D.S."/>
            <person name="Boore J.L."/>
        </authorList>
    </citation>
    <scope>NUCLEOTIDE SEQUENCE [LARGE SCALE GENOMIC DNA]</scope>
    <source>
        <strain evidence="2 3">P6497</strain>
    </source>
</reference>
<dbReference type="RefSeq" id="XP_009529623.1">
    <property type="nucleotide sequence ID" value="XM_009531328.1"/>
</dbReference>